<evidence type="ECO:0000313" key="1">
    <source>
        <dbReference type="EMBL" id="PTQ56845.1"/>
    </source>
</evidence>
<comment type="caution">
    <text evidence="1">The sequence shown here is derived from an EMBL/GenBank/DDBJ whole genome shotgun (WGS) entry which is preliminary data.</text>
</comment>
<dbReference type="EMBL" id="PEBX01000018">
    <property type="protein sequence ID" value="PTQ56845.1"/>
    <property type="molecule type" value="Genomic_DNA"/>
</dbReference>
<organism evidence="1 2">
    <name type="scientific">Candidatus Carbonibacillus altaicus</name>
    <dbReference type="NCBI Taxonomy" id="2163959"/>
    <lineage>
        <taxon>Bacteria</taxon>
        <taxon>Bacillati</taxon>
        <taxon>Bacillota</taxon>
        <taxon>Bacilli</taxon>
        <taxon>Bacillales</taxon>
        <taxon>Candidatus Carbonibacillus</taxon>
    </lineage>
</organism>
<gene>
    <name evidence="1" type="ORF">BSOLF_2647</name>
</gene>
<reference evidence="2" key="1">
    <citation type="journal article" date="2018" name="Sci. Rep.">
        <title>Lignite coal burning seam in the remote Altai Mountains harbors a hydrogen-driven thermophilic microbial community.</title>
        <authorList>
            <person name="Kadnikov V.V."/>
            <person name="Mardanov A.V."/>
            <person name="Ivasenko D.A."/>
            <person name="Antsiferov D.V."/>
            <person name="Beletsky A.V."/>
            <person name="Karnachuk O.V."/>
            <person name="Ravin N.V."/>
        </authorList>
    </citation>
    <scope>NUCLEOTIDE SEQUENCE [LARGE SCALE GENOMIC DNA]</scope>
</reference>
<proteinExistence type="predicted"/>
<sequence length="37" mass="4162">MVFGMALSFQCVSKAFPTSLEKRIRTLYIDASSVHRA</sequence>
<evidence type="ECO:0000313" key="2">
    <source>
        <dbReference type="Proteomes" id="UP000244338"/>
    </source>
</evidence>
<protein>
    <submittedName>
        <fullName evidence="1">Uncharacterized protein</fullName>
    </submittedName>
</protein>
<dbReference type="AlphaFoldDB" id="A0A2R6Y2H4"/>
<name>A0A2R6Y2H4_9BACL</name>
<accession>A0A2R6Y2H4</accession>
<dbReference type="Proteomes" id="UP000244338">
    <property type="component" value="Unassembled WGS sequence"/>
</dbReference>